<keyword evidence="1" id="KW-0812">Transmembrane</keyword>
<dbReference type="Proteomes" id="UP000326565">
    <property type="component" value="Unassembled WGS sequence"/>
</dbReference>
<evidence type="ECO:0000256" key="1">
    <source>
        <dbReference type="SAM" id="Phobius"/>
    </source>
</evidence>
<proteinExistence type="predicted"/>
<organism evidence="2 3">
    <name type="scientific">Aspergillus leporis</name>
    <dbReference type="NCBI Taxonomy" id="41062"/>
    <lineage>
        <taxon>Eukaryota</taxon>
        <taxon>Fungi</taxon>
        <taxon>Dikarya</taxon>
        <taxon>Ascomycota</taxon>
        <taxon>Pezizomycotina</taxon>
        <taxon>Eurotiomycetes</taxon>
        <taxon>Eurotiomycetidae</taxon>
        <taxon>Eurotiales</taxon>
        <taxon>Aspergillaceae</taxon>
        <taxon>Aspergillus</taxon>
        <taxon>Aspergillus subgen. Circumdati</taxon>
    </lineage>
</organism>
<dbReference type="EMBL" id="ML732217">
    <property type="protein sequence ID" value="KAB8074023.1"/>
    <property type="molecule type" value="Genomic_DNA"/>
</dbReference>
<keyword evidence="1" id="KW-0472">Membrane</keyword>
<name>A0A5N5WZQ1_9EURO</name>
<reference evidence="2 3" key="1">
    <citation type="submission" date="2019-04" db="EMBL/GenBank/DDBJ databases">
        <title>Friends and foes A comparative genomics study of 23 Aspergillus species from section Flavi.</title>
        <authorList>
            <consortium name="DOE Joint Genome Institute"/>
            <person name="Kjaerbolling I."/>
            <person name="Vesth T."/>
            <person name="Frisvad J.C."/>
            <person name="Nybo J.L."/>
            <person name="Theobald S."/>
            <person name="Kildgaard S."/>
            <person name="Isbrandt T."/>
            <person name="Kuo A."/>
            <person name="Sato A."/>
            <person name="Lyhne E.K."/>
            <person name="Kogle M.E."/>
            <person name="Wiebenga A."/>
            <person name="Kun R.S."/>
            <person name="Lubbers R.J."/>
            <person name="Makela M.R."/>
            <person name="Barry K."/>
            <person name="Chovatia M."/>
            <person name="Clum A."/>
            <person name="Daum C."/>
            <person name="Haridas S."/>
            <person name="He G."/>
            <person name="LaButti K."/>
            <person name="Lipzen A."/>
            <person name="Mondo S."/>
            <person name="Riley R."/>
            <person name="Salamov A."/>
            <person name="Simmons B.A."/>
            <person name="Magnuson J.K."/>
            <person name="Henrissat B."/>
            <person name="Mortensen U.H."/>
            <person name="Larsen T.O."/>
            <person name="Devries R.P."/>
            <person name="Grigoriev I.V."/>
            <person name="Machida M."/>
            <person name="Baker S.E."/>
            <person name="Andersen M.R."/>
        </authorList>
    </citation>
    <scope>NUCLEOTIDE SEQUENCE [LARGE SCALE GENOMIC DNA]</scope>
    <source>
        <strain evidence="2 3">CBS 151.66</strain>
    </source>
</reference>
<gene>
    <name evidence="2" type="ORF">BDV29DRAFT_174510</name>
</gene>
<sequence>MEVDPHSSTASMMIHENELNGWKERIKWNENHIIIVPLLGDDSFLFFLFIYLFFLPFIELSFILSHLMAPVHTSKIISYERLWDSVVTNNNKLTISQLRRAMLLSRVDHRQSQSLSEWHSMVLNIGNVPMCRGDGSYSHGGQRYVQYFYCSYGYGRKSIRKKKRS</sequence>
<dbReference type="OrthoDB" id="10598683at2759"/>
<protein>
    <submittedName>
        <fullName evidence="2">Uncharacterized protein</fullName>
    </submittedName>
</protein>
<feature type="transmembrane region" description="Helical" evidence="1">
    <location>
        <begin position="44"/>
        <end position="65"/>
    </location>
</feature>
<evidence type="ECO:0000313" key="2">
    <source>
        <dbReference type="EMBL" id="KAB8074023.1"/>
    </source>
</evidence>
<keyword evidence="3" id="KW-1185">Reference proteome</keyword>
<accession>A0A5N5WZQ1</accession>
<keyword evidence="1" id="KW-1133">Transmembrane helix</keyword>
<dbReference type="AlphaFoldDB" id="A0A5N5WZQ1"/>
<evidence type="ECO:0000313" key="3">
    <source>
        <dbReference type="Proteomes" id="UP000326565"/>
    </source>
</evidence>